<evidence type="ECO:0000313" key="2">
    <source>
        <dbReference type="EMBL" id="EUA90042.1"/>
    </source>
</evidence>
<reference evidence="2 3" key="1">
    <citation type="submission" date="2014-01" db="EMBL/GenBank/DDBJ databases">
        <authorList>
            <person name="Dobos K."/>
            <person name="Lenaerts A."/>
            <person name="Ordway D."/>
            <person name="DeGroote M.A."/>
            <person name="Parker T."/>
            <person name="Sizemore C."/>
            <person name="Tallon L.J."/>
            <person name="Sadzewicz L.K."/>
            <person name="Sengamalay N."/>
            <person name="Fraser C.M."/>
            <person name="Hine E."/>
            <person name="Shefchek K.A."/>
            <person name="Das S.P."/>
            <person name="Tettelin H."/>
        </authorList>
    </citation>
    <scope>NUCLEOTIDE SEQUENCE [LARGE SCALE GENOMIC DNA]</scope>
    <source>
        <strain evidence="2 3">Harvey</strain>
    </source>
</reference>
<accession>A0ABN0QZ91</accession>
<keyword evidence="3" id="KW-1185">Reference proteome</keyword>
<sequence length="70" mass="7121">MPLETGSQHAGTSGFAGTTVSKAVVQPAGLALFGGDEYGRGAASPLLPSLWQTNCFAPVGENRMVELALS</sequence>
<proteinExistence type="predicted"/>
<dbReference type="Proteomes" id="UP000020681">
    <property type="component" value="Unassembled WGS sequence"/>
</dbReference>
<evidence type="ECO:0000313" key="3">
    <source>
        <dbReference type="Proteomes" id="UP000020681"/>
    </source>
</evidence>
<comment type="caution">
    <text evidence="2">The sequence shown here is derived from an EMBL/GenBank/DDBJ whole genome shotgun (WGS) entry which is preliminary data.</text>
</comment>
<name>A0ABN0QZ91_MYCUL</name>
<feature type="domain" description="PPE-PPW subfamily C-terminal" evidence="1">
    <location>
        <begin position="8"/>
        <end position="51"/>
    </location>
</feature>
<organism evidence="2 3">
    <name type="scientific">Mycobacterium ulcerans str. Harvey</name>
    <dbReference type="NCBI Taxonomy" id="1299332"/>
    <lineage>
        <taxon>Bacteria</taxon>
        <taxon>Bacillati</taxon>
        <taxon>Actinomycetota</taxon>
        <taxon>Actinomycetes</taxon>
        <taxon>Mycobacteriales</taxon>
        <taxon>Mycobacteriaceae</taxon>
        <taxon>Mycobacterium</taxon>
        <taxon>Mycobacterium ulcerans group</taxon>
    </lineage>
</organism>
<gene>
    <name evidence="2" type="ORF">I551_3502</name>
</gene>
<evidence type="ECO:0000259" key="1">
    <source>
        <dbReference type="Pfam" id="PF18878"/>
    </source>
</evidence>
<dbReference type="EMBL" id="JAOL01000113">
    <property type="protein sequence ID" value="EUA90042.1"/>
    <property type="molecule type" value="Genomic_DNA"/>
</dbReference>
<dbReference type="Pfam" id="PF18878">
    <property type="entry name" value="PPE-PPW"/>
    <property type="match status" value="1"/>
</dbReference>
<protein>
    <submittedName>
        <fullName evidence="2">PPE family domain protein</fullName>
    </submittedName>
</protein>
<dbReference type="InterPro" id="IPR043641">
    <property type="entry name" value="PPE-PPW_C"/>
</dbReference>